<sequence length="208" mass="22611">MNMLGASSTHQGKYSNYFESLPLSTNECVPSIVQVQKVELKPLPETLRYAYMRKEETLPKRFSGGSRRREGSSFDERGAAIARGAAMAKGATTVVGTEEGEGDSFDERGAATERGAADSAIVAATTRDATNELRFLQLCSDAAFGPGFWCPILPVWLLLCLLCFERLCGALDLGWIVFAEGSRFFWLVGLLLPCVVVCSFVVSIKCSC</sequence>
<protein>
    <recommendedName>
        <fullName evidence="4">Transmembrane protein</fullName>
    </recommendedName>
</protein>
<reference evidence="2" key="1">
    <citation type="journal article" date="2022" name="Plant J.">
        <title>Strategies of tolerance reflected in two North American maple genomes.</title>
        <authorList>
            <person name="McEvoy S.L."/>
            <person name="Sezen U.U."/>
            <person name="Trouern-Trend A."/>
            <person name="McMahon S.M."/>
            <person name="Schaberg P.G."/>
            <person name="Yang J."/>
            <person name="Wegrzyn J.L."/>
            <person name="Swenson N.G."/>
        </authorList>
    </citation>
    <scope>NUCLEOTIDE SEQUENCE</scope>
    <source>
        <strain evidence="2">91603</strain>
    </source>
</reference>
<gene>
    <name evidence="2" type="ORF">LWI28_004674</name>
</gene>
<proteinExistence type="predicted"/>
<comment type="caution">
    <text evidence="2">The sequence shown here is derived from an EMBL/GenBank/DDBJ whole genome shotgun (WGS) entry which is preliminary data.</text>
</comment>
<keyword evidence="1" id="KW-1133">Transmembrane helix</keyword>
<evidence type="ECO:0000256" key="1">
    <source>
        <dbReference type="SAM" id="Phobius"/>
    </source>
</evidence>
<name>A0AAD5IHP7_ACENE</name>
<dbReference type="Proteomes" id="UP001064489">
    <property type="component" value="Chromosome 10"/>
</dbReference>
<dbReference type="AlphaFoldDB" id="A0AAD5IHP7"/>
<keyword evidence="3" id="KW-1185">Reference proteome</keyword>
<keyword evidence="1" id="KW-0472">Membrane</keyword>
<keyword evidence="1" id="KW-0812">Transmembrane</keyword>
<evidence type="ECO:0000313" key="2">
    <source>
        <dbReference type="EMBL" id="KAI9164931.1"/>
    </source>
</evidence>
<evidence type="ECO:0000313" key="3">
    <source>
        <dbReference type="Proteomes" id="UP001064489"/>
    </source>
</evidence>
<reference evidence="2" key="2">
    <citation type="submission" date="2023-02" db="EMBL/GenBank/DDBJ databases">
        <authorList>
            <person name="Swenson N.G."/>
            <person name="Wegrzyn J.L."/>
            <person name="Mcevoy S.L."/>
        </authorList>
    </citation>
    <scope>NUCLEOTIDE SEQUENCE</scope>
    <source>
        <strain evidence="2">91603</strain>
        <tissue evidence="2">Leaf</tissue>
    </source>
</reference>
<feature type="transmembrane region" description="Helical" evidence="1">
    <location>
        <begin position="184"/>
        <end position="204"/>
    </location>
</feature>
<organism evidence="2 3">
    <name type="scientific">Acer negundo</name>
    <name type="common">Box elder</name>
    <dbReference type="NCBI Taxonomy" id="4023"/>
    <lineage>
        <taxon>Eukaryota</taxon>
        <taxon>Viridiplantae</taxon>
        <taxon>Streptophyta</taxon>
        <taxon>Embryophyta</taxon>
        <taxon>Tracheophyta</taxon>
        <taxon>Spermatophyta</taxon>
        <taxon>Magnoliopsida</taxon>
        <taxon>eudicotyledons</taxon>
        <taxon>Gunneridae</taxon>
        <taxon>Pentapetalae</taxon>
        <taxon>rosids</taxon>
        <taxon>malvids</taxon>
        <taxon>Sapindales</taxon>
        <taxon>Sapindaceae</taxon>
        <taxon>Hippocastanoideae</taxon>
        <taxon>Acereae</taxon>
        <taxon>Acer</taxon>
    </lineage>
</organism>
<evidence type="ECO:0008006" key="4">
    <source>
        <dbReference type="Google" id="ProtNLM"/>
    </source>
</evidence>
<accession>A0AAD5IHP7</accession>
<dbReference type="EMBL" id="JAJSOW010000105">
    <property type="protein sequence ID" value="KAI9164931.1"/>
    <property type="molecule type" value="Genomic_DNA"/>
</dbReference>